<feature type="transmembrane region" description="Helical" evidence="8">
    <location>
        <begin position="279"/>
        <end position="300"/>
    </location>
</feature>
<evidence type="ECO:0000256" key="5">
    <source>
        <dbReference type="ARBA" id="ARBA00022692"/>
    </source>
</evidence>
<dbReference type="PANTHER" id="PTHR34975:SF2">
    <property type="entry name" value="SPORE GERMINATION PROTEIN A2"/>
    <property type="match status" value="1"/>
</dbReference>
<evidence type="ECO:0000256" key="3">
    <source>
        <dbReference type="ARBA" id="ARBA00022448"/>
    </source>
</evidence>
<reference evidence="9 10" key="1">
    <citation type="submission" date="2018-09" db="EMBL/GenBank/DDBJ databases">
        <title>Paenibacillus aracenensis nov. sp. isolated from a cave in southern Spain.</title>
        <authorList>
            <person name="Jurado V."/>
            <person name="Gutierrez-Patricio S."/>
            <person name="Gonzalez-Pimentel J.L."/>
            <person name="Miller A.Z."/>
            <person name="Laiz L."/>
            <person name="Saiz-Jimenez C."/>
        </authorList>
    </citation>
    <scope>NUCLEOTIDE SEQUENCE [LARGE SCALE GENOMIC DNA]</scope>
    <source>
        <strain evidence="9 10">JCM 19203</strain>
    </source>
</reference>
<keyword evidence="10" id="KW-1185">Reference proteome</keyword>
<feature type="transmembrane region" description="Helical" evidence="8">
    <location>
        <begin position="195"/>
        <end position="214"/>
    </location>
</feature>
<keyword evidence="3" id="KW-0813">Transport</keyword>
<keyword evidence="5 8" id="KW-0812">Transmembrane</keyword>
<evidence type="ECO:0000313" key="9">
    <source>
        <dbReference type="EMBL" id="RJX37776.1"/>
    </source>
</evidence>
<dbReference type="Gene3D" id="1.20.1740.10">
    <property type="entry name" value="Amino acid/polyamine transporter I"/>
    <property type="match status" value="1"/>
</dbReference>
<dbReference type="AlphaFoldDB" id="A0A3A6PDM8"/>
<evidence type="ECO:0000256" key="6">
    <source>
        <dbReference type="ARBA" id="ARBA00022989"/>
    </source>
</evidence>
<keyword evidence="7 8" id="KW-0472">Membrane</keyword>
<dbReference type="GO" id="GO:0016020">
    <property type="term" value="C:membrane"/>
    <property type="evidence" value="ECO:0007669"/>
    <property type="project" value="UniProtKB-SubCell"/>
</dbReference>
<feature type="transmembrane region" description="Helical" evidence="8">
    <location>
        <begin position="129"/>
        <end position="149"/>
    </location>
</feature>
<comment type="caution">
    <text evidence="9">The sequence shown here is derived from an EMBL/GenBank/DDBJ whole genome shotgun (WGS) entry which is preliminary data.</text>
</comment>
<name>A0A3A6PDM8_9BACL</name>
<dbReference type="OrthoDB" id="2716906at2"/>
<comment type="similarity">
    <text evidence="2">Belongs to the amino acid-polyamine-organocation (APC) superfamily. Spore germination protein (SGP) (TC 2.A.3.9) family.</text>
</comment>
<accession>A0A3A6PDM8</accession>
<dbReference type="Proteomes" id="UP000267798">
    <property type="component" value="Unassembled WGS sequence"/>
</dbReference>
<feature type="transmembrane region" description="Helical" evidence="8">
    <location>
        <begin position="48"/>
        <end position="69"/>
    </location>
</feature>
<evidence type="ECO:0000313" key="10">
    <source>
        <dbReference type="Proteomes" id="UP000267798"/>
    </source>
</evidence>
<evidence type="ECO:0000256" key="2">
    <source>
        <dbReference type="ARBA" id="ARBA00007998"/>
    </source>
</evidence>
<feature type="transmembrane region" description="Helical" evidence="8">
    <location>
        <begin position="312"/>
        <end position="329"/>
    </location>
</feature>
<sequence length="370" mass="41449">MANLRSWKYGDERIGGKETVFTITSLMIGVGILTLPRTVAKATNSSDGWMSILIAGGITLIMAWLVAKLSTRFRNRTFLEFVGDKAGKPVAMAVGLAFFLYFLSFTSYITRSVAELTKQYLFERTPVEVVSLGFLLVVIYAVSGSRVGLVRLTMLFLPFVLLVTGVFLLMSVNLFELKKLMPVLHSDWGSILNGVQESIFSFLGFEGVLFYVTLMRKPEEAPKLTLIGVMIAIVTYVSIYLFTIAVFSYEVTENIMYPTIELAREVTVPGDFFERLESLFLIFWLVSIFATTSIALDVSVQSVRCFTKLDKKKLLYVLAPILYLLSMYPQNIVQLSNLGKLVSYMGIVTALVIPLLIFLIVKLREVMARA</sequence>
<proteinExistence type="inferred from homology"/>
<dbReference type="InterPro" id="IPR004761">
    <property type="entry name" value="Spore_GerAB"/>
</dbReference>
<feature type="transmembrane region" description="Helical" evidence="8">
    <location>
        <begin position="226"/>
        <end position="249"/>
    </location>
</feature>
<comment type="subcellular location">
    <subcellularLocation>
        <location evidence="1">Membrane</location>
        <topology evidence="1">Multi-pass membrane protein</topology>
    </subcellularLocation>
</comment>
<dbReference type="RefSeq" id="WP_120113698.1">
    <property type="nucleotide sequence ID" value="NZ_QXQB01000005.1"/>
</dbReference>
<feature type="transmembrane region" description="Helical" evidence="8">
    <location>
        <begin position="341"/>
        <end position="361"/>
    </location>
</feature>
<keyword evidence="4" id="KW-0309">Germination</keyword>
<evidence type="ECO:0000256" key="7">
    <source>
        <dbReference type="ARBA" id="ARBA00023136"/>
    </source>
</evidence>
<feature type="transmembrane region" description="Helical" evidence="8">
    <location>
        <begin position="156"/>
        <end position="175"/>
    </location>
</feature>
<organism evidence="9 10">
    <name type="scientific">Paenibacillus pinisoli</name>
    <dbReference type="NCBI Taxonomy" id="1276110"/>
    <lineage>
        <taxon>Bacteria</taxon>
        <taxon>Bacillati</taxon>
        <taxon>Bacillota</taxon>
        <taxon>Bacilli</taxon>
        <taxon>Bacillales</taxon>
        <taxon>Paenibacillaceae</taxon>
        <taxon>Paenibacillus</taxon>
    </lineage>
</organism>
<evidence type="ECO:0000256" key="8">
    <source>
        <dbReference type="SAM" id="Phobius"/>
    </source>
</evidence>
<dbReference type="NCBIfam" id="TIGR00912">
    <property type="entry name" value="2A0309"/>
    <property type="match status" value="1"/>
</dbReference>
<keyword evidence="6 8" id="KW-1133">Transmembrane helix</keyword>
<gene>
    <name evidence="9" type="ORF">D3P09_22715</name>
</gene>
<dbReference type="Pfam" id="PF03845">
    <property type="entry name" value="Spore_permease"/>
    <property type="match status" value="1"/>
</dbReference>
<evidence type="ECO:0000256" key="1">
    <source>
        <dbReference type="ARBA" id="ARBA00004141"/>
    </source>
</evidence>
<protein>
    <submittedName>
        <fullName evidence="9">Spore gernimation protein</fullName>
    </submittedName>
</protein>
<dbReference type="PANTHER" id="PTHR34975">
    <property type="entry name" value="SPORE GERMINATION PROTEIN A2"/>
    <property type="match status" value="1"/>
</dbReference>
<dbReference type="EMBL" id="QXQB01000005">
    <property type="protein sequence ID" value="RJX37776.1"/>
    <property type="molecule type" value="Genomic_DNA"/>
</dbReference>
<dbReference type="GO" id="GO:0009847">
    <property type="term" value="P:spore germination"/>
    <property type="evidence" value="ECO:0007669"/>
    <property type="project" value="InterPro"/>
</dbReference>
<feature type="transmembrane region" description="Helical" evidence="8">
    <location>
        <begin position="90"/>
        <end position="109"/>
    </location>
</feature>
<evidence type="ECO:0000256" key="4">
    <source>
        <dbReference type="ARBA" id="ARBA00022544"/>
    </source>
</evidence>
<feature type="transmembrane region" description="Helical" evidence="8">
    <location>
        <begin position="20"/>
        <end position="36"/>
    </location>
</feature>